<sequence length="66" mass="7269">MTPSRVVGVEMMTNFFRRPNVCNRRRASASGDASRPLNSGNLSASSKITYRIVLLARDCGLPPYPI</sequence>
<protein>
    <submittedName>
        <fullName evidence="1">Terminase</fullName>
    </submittedName>
</protein>
<accession>A0A0F7L472</accession>
<organism evidence="1">
    <name type="scientific">uncultured marine virus</name>
    <dbReference type="NCBI Taxonomy" id="186617"/>
    <lineage>
        <taxon>Viruses</taxon>
        <taxon>environmental samples</taxon>
    </lineage>
</organism>
<reference evidence="1" key="1">
    <citation type="journal article" date="2015" name="Front. Microbiol.">
        <title>Combining genomic sequencing methods to explore viral diversity and reveal potential virus-host interactions.</title>
        <authorList>
            <person name="Chow C.E."/>
            <person name="Winget D.M."/>
            <person name="White R.A.III."/>
            <person name="Hallam S.J."/>
            <person name="Suttle C.A."/>
        </authorList>
    </citation>
    <scope>NUCLEOTIDE SEQUENCE</scope>
    <source>
        <strain evidence="1">Anoxic2_1</strain>
    </source>
</reference>
<proteinExistence type="predicted"/>
<reference evidence="1" key="2">
    <citation type="submission" date="2015-03" db="EMBL/GenBank/DDBJ databases">
        <authorList>
            <person name="Chow C.-E.T."/>
            <person name="Winget D.M."/>
            <person name="White R.A.III."/>
            <person name="Hallam S.J."/>
            <person name="Suttle C.A."/>
        </authorList>
    </citation>
    <scope>NUCLEOTIDE SEQUENCE</scope>
    <source>
        <strain evidence="1">Anoxic2_1</strain>
    </source>
</reference>
<evidence type="ECO:0000313" key="1">
    <source>
        <dbReference type="EMBL" id="AKH46740.1"/>
    </source>
</evidence>
<name>A0A0F7L472_9VIRU</name>
<dbReference type="EMBL" id="KR029585">
    <property type="protein sequence ID" value="AKH46740.1"/>
    <property type="molecule type" value="Genomic_DNA"/>
</dbReference>